<gene>
    <name evidence="2" type="ORF">NDU88_006153</name>
</gene>
<comment type="caution">
    <text evidence="2">The sequence shown here is derived from an EMBL/GenBank/DDBJ whole genome shotgun (WGS) entry which is preliminary data.</text>
</comment>
<proteinExistence type="predicted"/>
<evidence type="ECO:0008006" key="4">
    <source>
        <dbReference type="Google" id="ProtNLM"/>
    </source>
</evidence>
<feature type="region of interest" description="Disordered" evidence="1">
    <location>
        <begin position="93"/>
        <end position="117"/>
    </location>
</feature>
<dbReference type="Proteomes" id="UP001066276">
    <property type="component" value="Chromosome 8"/>
</dbReference>
<feature type="region of interest" description="Disordered" evidence="1">
    <location>
        <begin position="1"/>
        <end position="40"/>
    </location>
</feature>
<accession>A0AAV7NXA8</accession>
<evidence type="ECO:0000256" key="1">
    <source>
        <dbReference type="SAM" id="MobiDB-lite"/>
    </source>
</evidence>
<evidence type="ECO:0000313" key="3">
    <source>
        <dbReference type="Proteomes" id="UP001066276"/>
    </source>
</evidence>
<protein>
    <recommendedName>
        <fullName evidence="4">SAM domain-containing protein</fullName>
    </recommendedName>
</protein>
<dbReference type="AlphaFoldDB" id="A0AAV7NXA8"/>
<keyword evidence="3" id="KW-1185">Reference proteome</keyword>
<sequence>MPSVPVGSRLGVRRQTERIRAEDQGEQGEAKRGSGRWFTRRDKVPLASQPSQLSEIPRRVKYCTVKHDPPLINLSDSRVTVPSTEMVAILSNSNTTQGGSQRPENSIVTPNQSTSSCSGSLVEIVANPSSIPRSSVPVKQEQDQATGTVQSRPVEANVPLASSLDALPKKDWPVFGEAGASWQVLLTPMDIMSMAIYYQADKQETEVDLLRILGVHIVSTDKKLQGLNDLIRRAQKHSYTQKVCCKCFPSGDNSFKTIKLLN</sequence>
<name>A0AAV7NXA8_PLEWA</name>
<dbReference type="EMBL" id="JANPWB010000012">
    <property type="protein sequence ID" value="KAJ1117958.1"/>
    <property type="molecule type" value="Genomic_DNA"/>
</dbReference>
<feature type="compositionally biased region" description="Basic and acidic residues" evidence="1">
    <location>
        <begin position="14"/>
        <end position="32"/>
    </location>
</feature>
<reference evidence="2" key="1">
    <citation type="journal article" date="2022" name="bioRxiv">
        <title>Sequencing and chromosome-scale assembly of the giantPleurodeles waltlgenome.</title>
        <authorList>
            <person name="Brown T."/>
            <person name="Elewa A."/>
            <person name="Iarovenko S."/>
            <person name="Subramanian E."/>
            <person name="Araus A.J."/>
            <person name="Petzold A."/>
            <person name="Susuki M."/>
            <person name="Suzuki K.-i.T."/>
            <person name="Hayashi T."/>
            <person name="Toyoda A."/>
            <person name="Oliveira C."/>
            <person name="Osipova E."/>
            <person name="Leigh N.D."/>
            <person name="Simon A."/>
            <person name="Yun M.H."/>
        </authorList>
    </citation>
    <scope>NUCLEOTIDE SEQUENCE</scope>
    <source>
        <strain evidence="2">20211129_DDA</strain>
        <tissue evidence="2">Liver</tissue>
    </source>
</reference>
<evidence type="ECO:0000313" key="2">
    <source>
        <dbReference type="EMBL" id="KAJ1117958.1"/>
    </source>
</evidence>
<organism evidence="2 3">
    <name type="scientific">Pleurodeles waltl</name>
    <name type="common">Iberian ribbed newt</name>
    <dbReference type="NCBI Taxonomy" id="8319"/>
    <lineage>
        <taxon>Eukaryota</taxon>
        <taxon>Metazoa</taxon>
        <taxon>Chordata</taxon>
        <taxon>Craniata</taxon>
        <taxon>Vertebrata</taxon>
        <taxon>Euteleostomi</taxon>
        <taxon>Amphibia</taxon>
        <taxon>Batrachia</taxon>
        <taxon>Caudata</taxon>
        <taxon>Salamandroidea</taxon>
        <taxon>Salamandridae</taxon>
        <taxon>Pleurodelinae</taxon>
        <taxon>Pleurodeles</taxon>
    </lineage>
</organism>